<keyword evidence="2 4" id="KW-0238">DNA-binding</keyword>
<keyword evidence="8" id="KW-1185">Reference proteome</keyword>
<dbReference type="InterPro" id="IPR001647">
    <property type="entry name" value="HTH_TetR"/>
</dbReference>
<feature type="region of interest" description="Disordered" evidence="5">
    <location>
        <begin position="1"/>
        <end position="20"/>
    </location>
</feature>
<keyword evidence="3" id="KW-0804">Transcription</keyword>
<organism evidence="7 8">
    <name type="scientific">Umezawaea tangerina</name>
    <dbReference type="NCBI Taxonomy" id="84725"/>
    <lineage>
        <taxon>Bacteria</taxon>
        <taxon>Bacillati</taxon>
        <taxon>Actinomycetota</taxon>
        <taxon>Actinomycetes</taxon>
        <taxon>Pseudonocardiales</taxon>
        <taxon>Pseudonocardiaceae</taxon>
        <taxon>Umezawaea</taxon>
    </lineage>
</organism>
<comment type="caution">
    <text evidence="7">The sequence shown here is derived from an EMBL/GenBank/DDBJ whole genome shotgun (WGS) entry which is preliminary data.</text>
</comment>
<dbReference type="GO" id="GO:0003700">
    <property type="term" value="F:DNA-binding transcription factor activity"/>
    <property type="evidence" value="ECO:0007669"/>
    <property type="project" value="TreeGrafter"/>
</dbReference>
<evidence type="ECO:0000256" key="5">
    <source>
        <dbReference type="SAM" id="MobiDB-lite"/>
    </source>
</evidence>
<dbReference type="InterPro" id="IPR036271">
    <property type="entry name" value="Tet_transcr_reg_TetR-rel_C_sf"/>
</dbReference>
<dbReference type="PANTHER" id="PTHR30055">
    <property type="entry name" value="HTH-TYPE TRANSCRIPTIONAL REGULATOR RUTR"/>
    <property type="match status" value="1"/>
</dbReference>
<dbReference type="PRINTS" id="PR00455">
    <property type="entry name" value="HTHTETR"/>
</dbReference>
<dbReference type="EMBL" id="PVTF01000006">
    <property type="protein sequence ID" value="PRY40382.1"/>
    <property type="molecule type" value="Genomic_DNA"/>
</dbReference>
<proteinExistence type="predicted"/>
<dbReference type="PROSITE" id="PS50977">
    <property type="entry name" value="HTH_TETR_2"/>
    <property type="match status" value="1"/>
</dbReference>
<reference evidence="7 8" key="1">
    <citation type="submission" date="2018-03" db="EMBL/GenBank/DDBJ databases">
        <title>Genomic Encyclopedia of Archaeal and Bacterial Type Strains, Phase II (KMG-II): from individual species to whole genera.</title>
        <authorList>
            <person name="Goeker M."/>
        </authorList>
    </citation>
    <scope>NUCLEOTIDE SEQUENCE [LARGE SCALE GENOMIC DNA]</scope>
    <source>
        <strain evidence="7 8">DSM 44720</strain>
    </source>
</reference>
<evidence type="ECO:0000256" key="3">
    <source>
        <dbReference type="ARBA" id="ARBA00023163"/>
    </source>
</evidence>
<dbReference type="PROSITE" id="PS01081">
    <property type="entry name" value="HTH_TETR_1"/>
    <property type="match status" value="1"/>
</dbReference>
<dbReference type="AlphaFoldDB" id="A0A2T0T3Z3"/>
<dbReference type="InterPro" id="IPR023772">
    <property type="entry name" value="DNA-bd_HTH_TetR-type_CS"/>
</dbReference>
<feature type="domain" description="HTH tetR-type" evidence="6">
    <location>
        <begin position="20"/>
        <end position="80"/>
    </location>
</feature>
<accession>A0A2T0T3Z3</accession>
<sequence>MTSRGSTNESPRPPGRPVDATLGPAIIEAVLDELAEGGYARLTTASVAKRAGVSTATLYRRWPTKRDLLLAAAQQVADSETHDIDTGSLDGDLRELLTRKQLPMAGKAGATLIALLAESRHDPELAELINTGVITPMHAHLTTMLNRAITRGEAPPTATPTTATRLLGGLVLAQAAFTPQANGPLATPNINTDVALLRTAFTTQPE</sequence>
<name>A0A2T0T3Z3_9PSEU</name>
<evidence type="ECO:0000259" key="6">
    <source>
        <dbReference type="PROSITE" id="PS50977"/>
    </source>
</evidence>
<evidence type="ECO:0000313" key="8">
    <source>
        <dbReference type="Proteomes" id="UP000239494"/>
    </source>
</evidence>
<feature type="compositionally biased region" description="Polar residues" evidence="5">
    <location>
        <begin position="1"/>
        <end position="10"/>
    </location>
</feature>
<evidence type="ECO:0000313" key="7">
    <source>
        <dbReference type="EMBL" id="PRY40382.1"/>
    </source>
</evidence>
<evidence type="ECO:0000256" key="4">
    <source>
        <dbReference type="PROSITE-ProRule" id="PRU00335"/>
    </source>
</evidence>
<protein>
    <submittedName>
        <fullName evidence="7">TetR family transcriptional regulator</fullName>
    </submittedName>
</protein>
<dbReference type="Pfam" id="PF00440">
    <property type="entry name" value="TetR_N"/>
    <property type="match status" value="1"/>
</dbReference>
<dbReference type="InterPro" id="IPR011075">
    <property type="entry name" value="TetR_C"/>
</dbReference>
<dbReference type="Proteomes" id="UP000239494">
    <property type="component" value="Unassembled WGS sequence"/>
</dbReference>
<dbReference type="Gene3D" id="1.10.10.60">
    <property type="entry name" value="Homeodomain-like"/>
    <property type="match status" value="1"/>
</dbReference>
<evidence type="ECO:0000256" key="1">
    <source>
        <dbReference type="ARBA" id="ARBA00023015"/>
    </source>
</evidence>
<dbReference type="Pfam" id="PF16859">
    <property type="entry name" value="TetR_C_11"/>
    <property type="match status" value="1"/>
</dbReference>
<keyword evidence="1" id="KW-0805">Transcription regulation</keyword>
<evidence type="ECO:0000256" key="2">
    <source>
        <dbReference type="ARBA" id="ARBA00023125"/>
    </source>
</evidence>
<gene>
    <name evidence="7" type="ORF">CLV43_106117</name>
</gene>
<dbReference type="InterPro" id="IPR009057">
    <property type="entry name" value="Homeodomain-like_sf"/>
</dbReference>
<dbReference type="Gene3D" id="1.10.357.10">
    <property type="entry name" value="Tetracycline Repressor, domain 2"/>
    <property type="match status" value="1"/>
</dbReference>
<dbReference type="InterPro" id="IPR050109">
    <property type="entry name" value="HTH-type_TetR-like_transc_reg"/>
</dbReference>
<dbReference type="RefSeq" id="WP_211304457.1">
    <property type="nucleotide sequence ID" value="NZ_PVTF01000006.1"/>
</dbReference>
<dbReference type="SUPFAM" id="SSF46689">
    <property type="entry name" value="Homeodomain-like"/>
    <property type="match status" value="1"/>
</dbReference>
<dbReference type="SUPFAM" id="SSF48498">
    <property type="entry name" value="Tetracyclin repressor-like, C-terminal domain"/>
    <property type="match status" value="1"/>
</dbReference>
<feature type="DNA-binding region" description="H-T-H motif" evidence="4">
    <location>
        <begin position="43"/>
        <end position="62"/>
    </location>
</feature>
<dbReference type="GO" id="GO:0000976">
    <property type="term" value="F:transcription cis-regulatory region binding"/>
    <property type="evidence" value="ECO:0007669"/>
    <property type="project" value="TreeGrafter"/>
</dbReference>
<dbReference type="PANTHER" id="PTHR30055:SF148">
    <property type="entry name" value="TETR-FAMILY TRANSCRIPTIONAL REGULATOR"/>
    <property type="match status" value="1"/>
</dbReference>